<evidence type="ECO:0000256" key="8">
    <source>
        <dbReference type="ARBA" id="ARBA00048617"/>
    </source>
</evidence>
<dbReference type="Gene3D" id="3.40.50.10090">
    <property type="match status" value="2"/>
</dbReference>
<accession>A0A853F124</accession>
<dbReference type="InterPro" id="IPR036108">
    <property type="entry name" value="4pyrrol_syn_uPrphyn_synt_sf"/>
</dbReference>
<evidence type="ECO:0000256" key="5">
    <source>
        <dbReference type="ARBA" id="ARBA00023244"/>
    </source>
</evidence>
<sequence length="242" mass="26583">MHILLTRALSQVQPLQNLMSEQGYQPVLFPSLVINPLYNTPLKTHYDALIFISANAVEYGLTVLKTLNHQTTQIFAVGAATAKKLEQYGIKVTDFPPQKASSEALLALDKIQALHNCSILIFRGKGGRETLKEGLEQNNSVEYIEVYQRVLCSITTKHRDSLSAFLQNGKGIITATSVENLTALLSMVEQIDAKKLNTITHYPLAVLSERIKTVAQSVGFSQIEVATEASDKGLLKAVQTIS</sequence>
<reference evidence="11 12" key="1">
    <citation type="submission" date="2020-05" db="EMBL/GenBank/DDBJ databases">
        <title>Horizontal transmission and recombination maintain forever young bacterial symbiont genomes.</title>
        <authorList>
            <person name="Russell S.L."/>
            <person name="Pepper-Tunick E."/>
            <person name="Svedberg J."/>
            <person name="Byrne A."/>
            <person name="Ruelas Castillo J."/>
            <person name="Vollmers C."/>
            <person name="Beinart R.A."/>
            <person name="Corbett-Detig R."/>
        </authorList>
    </citation>
    <scope>NUCLEOTIDE SEQUENCE [LARGE SCALE GENOMIC DNA]</scope>
    <source>
        <strain evidence="11">455</strain>
    </source>
</reference>
<evidence type="ECO:0000256" key="2">
    <source>
        <dbReference type="ARBA" id="ARBA00008133"/>
    </source>
</evidence>
<keyword evidence="5 9" id="KW-0627">Porphyrin biosynthesis</keyword>
<dbReference type="InterPro" id="IPR039793">
    <property type="entry name" value="UROS/Hem4"/>
</dbReference>
<evidence type="ECO:0000256" key="1">
    <source>
        <dbReference type="ARBA" id="ARBA00004772"/>
    </source>
</evidence>
<dbReference type="SUPFAM" id="SSF69618">
    <property type="entry name" value="HemD-like"/>
    <property type="match status" value="1"/>
</dbReference>
<dbReference type="AlphaFoldDB" id="A0A853F124"/>
<dbReference type="Pfam" id="PF02602">
    <property type="entry name" value="HEM4"/>
    <property type="match status" value="1"/>
</dbReference>
<evidence type="ECO:0000313" key="11">
    <source>
        <dbReference type="EMBL" id="NYT27256.1"/>
    </source>
</evidence>
<dbReference type="UniPathway" id="UPA00251">
    <property type="reaction ID" value="UER00320"/>
</dbReference>
<dbReference type="PANTHER" id="PTHR38042">
    <property type="entry name" value="UROPORPHYRINOGEN-III SYNTHASE, CHLOROPLASTIC"/>
    <property type="match status" value="1"/>
</dbReference>
<comment type="pathway">
    <text evidence="1 9">Porphyrin-containing compound metabolism; protoporphyrin-IX biosynthesis; coproporphyrinogen-III from 5-aminolevulinate: step 3/4.</text>
</comment>
<comment type="similarity">
    <text evidence="2 9">Belongs to the uroporphyrinogen-III synthase family.</text>
</comment>
<proteinExistence type="inferred from homology"/>
<gene>
    <name evidence="11" type="ORF">H0A76_04785</name>
</gene>
<name>A0A853F124_9GAMM</name>
<dbReference type="InterPro" id="IPR003754">
    <property type="entry name" value="4pyrrol_synth_uPrphyn_synth"/>
</dbReference>
<organism evidence="11 12">
    <name type="scientific">Candidatus Thiodubiliella endoseptemdiera</name>
    <dbReference type="NCBI Taxonomy" id="2738886"/>
    <lineage>
        <taxon>Bacteria</taxon>
        <taxon>Pseudomonadati</taxon>
        <taxon>Pseudomonadota</taxon>
        <taxon>Gammaproteobacteria</taxon>
        <taxon>Candidatus Pseudothioglobaceae</taxon>
        <taxon>Candidatus Thiodubiliella</taxon>
    </lineage>
</organism>
<dbReference type="EC" id="4.2.1.75" evidence="3 9"/>
<evidence type="ECO:0000256" key="7">
    <source>
        <dbReference type="ARBA" id="ARBA00040167"/>
    </source>
</evidence>
<dbReference type="PANTHER" id="PTHR38042:SF1">
    <property type="entry name" value="UROPORPHYRINOGEN-III SYNTHASE, CHLOROPLASTIC"/>
    <property type="match status" value="1"/>
</dbReference>
<protein>
    <recommendedName>
        <fullName evidence="7 9">Uroporphyrinogen-III synthase</fullName>
        <ecNumber evidence="3 9">4.2.1.75</ecNumber>
    </recommendedName>
</protein>
<comment type="function">
    <text evidence="6 9">Catalyzes cyclization of the linear tetrapyrrole, hydroxymethylbilane, to the macrocyclic uroporphyrinogen III.</text>
</comment>
<dbReference type="EMBL" id="JACCHT010000001">
    <property type="protein sequence ID" value="NYT27256.1"/>
    <property type="molecule type" value="Genomic_DNA"/>
</dbReference>
<dbReference type="GO" id="GO:0006780">
    <property type="term" value="P:uroporphyrinogen III biosynthetic process"/>
    <property type="evidence" value="ECO:0007669"/>
    <property type="project" value="UniProtKB-UniRule"/>
</dbReference>
<comment type="caution">
    <text evidence="11">The sequence shown here is derived from an EMBL/GenBank/DDBJ whole genome shotgun (WGS) entry which is preliminary data.</text>
</comment>
<dbReference type="CDD" id="cd06578">
    <property type="entry name" value="HemD"/>
    <property type="match status" value="1"/>
</dbReference>
<comment type="catalytic activity">
    <reaction evidence="8 9">
        <text>hydroxymethylbilane = uroporphyrinogen III + H2O</text>
        <dbReference type="Rhea" id="RHEA:18965"/>
        <dbReference type="ChEBI" id="CHEBI:15377"/>
        <dbReference type="ChEBI" id="CHEBI:57308"/>
        <dbReference type="ChEBI" id="CHEBI:57845"/>
        <dbReference type="EC" id="4.2.1.75"/>
    </reaction>
</comment>
<dbReference type="Proteomes" id="UP000568751">
    <property type="component" value="Unassembled WGS sequence"/>
</dbReference>
<evidence type="ECO:0000256" key="3">
    <source>
        <dbReference type="ARBA" id="ARBA00013109"/>
    </source>
</evidence>
<dbReference type="GO" id="GO:0004852">
    <property type="term" value="F:uroporphyrinogen-III synthase activity"/>
    <property type="evidence" value="ECO:0007669"/>
    <property type="project" value="UniProtKB-UniRule"/>
</dbReference>
<evidence type="ECO:0000259" key="10">
    <source>
        <dbReference type="Pfam" id="PF02602"/>
    </source>
</evidence>
<keyword evidence="4 9" id="KW-0456">Lyase</keyword>
<evidence type="ECO:0000256" key="9">
    <source>
        <dbReference type="RuleBase" id="RU366031"/>
    </source>
</evidence>
<evidence type="ECO:0000256" key="6">
    <source>
        <dbReference type="ARBA" id="ARBA00037589"/>
    </source>
</evidence>
<dbReference type="GO" id="GO:0006782">
    <property type="term" value="P:protoporphyrinogen IX biosynthetic process"/>
    <property type="evidence" value="ECO:0007669"/>
    <property type="project" value="UniProtKB-UniRule"/>
</dbReference>
<feature type="domain" description="Tetrapyrrole biosynthesis uroporphyrinogen III synthase" evidence="10">
    <location>
        <begin position="15"/>
        <end position="235"/>
    </location>
</feature>
<evidence type="ECO:0000313" key="12">
    <source>
        <dbReference type="Proteomes" id="UP000568751"/>
    </source>
</evidence>
<evidence type="ECO:0000256" key="4">
    <source>
        <dbReference type="ARBA" id="ARBA00023239"/>
    </source>
</evidence>